<sequence length="159" mass="16948">MPRRASVVDREALPWRLHCDGSAVPNPGRMGIGAVLVAPDGTRHTVSEKLADAGCNNEAEVQALVAGLLLARSLGAQALAVHTDSDLIAKQLGAQAPPDPVRLQPLLAQARTLLGTFTSHTLGWVPRHRNQEADTLARAALGMAPKPTAWPKGRRQLKR</sequence>
<keyword evidence="3" id="KW-1185">Reference proteome</keyword>
<gene>
    <name evidence="2" type="ORF">DEH84_08830</name>
</gene>
<dbReference type="Pfam" id="PF13456">
    <property type="entry name" value="RVT_3"/>
    <property type="match status" value="1"/>
</dbReference>
<evidence type="ECO:0000313" key="2">
    <source>
        <dbReference type="EMBL" id="AWI53523.1"/>
    </source>
</evidence>
<protein>
    <submittedName>
        <fullName evidence="2">Ribonuclease H</fullName>
    </submittedName>
</protein>
<dbReference type="AlphaFoldDB" id="A0A2U8FR67"/>
<proteinExistence type="predicted"/>
<dbReference type="Proteomes" id="UP000244892">
    <property type="component" value="Chromosome"/>
</dbReference>
<accession>A0A2U8FR67</accession>
<evidence type="ECO:0000313" key="3">
    <source>
        <dbReference type="Proteomes" id="UP000244892"/>
    </source>
</evidence>
<dbReference type="EMBL" id="CP029210">
    <property type="protein sequence ID" value="AWI53523.1"/>
    <property type="molecule type" value="Genomic_DNA"/>
</dbReference>
<dbReference type="InterPro" id="IPR036397">
    <property type="entry name" value="RNaseH_sf"/>
</dbReference>
<dbReference type="CDD" id="cd09279">
    <property type="entry name" value="RNase_HI_like"/>
    <property type="match status" value="1"/>
</dbReference>
<dbReference type="KEGG" id="aon:DEH84_08830"/>
<dbReference type="GO" id="GO:0004523">
    <property type="term" value="F:RNA-DNA hybrid ribonuclease activity"/>
    <property type="evidence" value="ECO:0007669"/>
    <property type="project" value="InterPro"/>
</dbReference>
<dbReference type="GO" id="GO:0003676">
    <property type="term" value="F:nucleic acid binding"/>
    <property type="evidence" value="ECO:0007669"/>
    <property type="project" value="InterPro"/>
</dbReference>
<dbReference type="OrthoDB" id="8563755at2"/>
<evidence type="ECO:0000259" key="1">
    <source>
        <dbReference type="PROSITE" id="PS50879"/>
    </source>
</evidence>
<dbReference type="InterPro" id="IPR002156">
    <property type="entry name" value="RNaseH_domain"/>
</dbReference>
<feature type="domain" description="RNase H type-1" evidence="1">
    <location>
        <begin position="11"/>
        <end position="142"/>
    </location>
</feature>
<dbReference type="InterPro" id="IPR012337">
    <property type="entry name" value="RNaseH-like_sf"/>
</dbReference>
<dbReference type="PROSITE" id="PS50879">
    <property type="entry name" value="RNASE_H_1"/>
    <property type="match status" value="1"/>
</dbReference>
<dbReference type="Gene3D" id="3.30.420.10">
    <property type="entry name" value="Ribonuclease H-like superfamily/Ribonuclease H"/>
    <property type="match status" value="1"/>
</dbReference>
<reference evidence="2 3" key="1">
    <citation type="submission" date="2018-05" db="EMBL/GenBank/DDBJ databases">
        <title>complete genome sequence of Aquabacterium olei NBRC 110486.</title>
        <authorList>
            <person name="Tang B."/>
            <person name="Chang J."/>
            <person name="Zhang L."/>
            <person name="Yang H."/>
        </authorList>
    </citation>
    <scope>NUCLEOTIDE SEQUENCE [LARGE SCALE GENOMIC DNA]</scope>
    <source>
        <strain evidence="2 3">NBRC 110486</strain>
    </source>
</reference>
<name>A0A2U8FR67_9BURK</name>
<organism evidence="2 3">
    <name type="scientific">Aquabacterium olei</name>
    <dbReference type="NCBI Taxonomy" id="1296669"/>
    <lineage>
        <taxon>Bacteria</taxon>
        <taxon>Pseudomonadati</taxon>
        <taxon>Pseudomonadota</taxon>
        <taxon>Betaproteobacteria</taxon>
        <taxon>Burkholderiales</taxon>
        <taxon>Aquabacterium</taxon>
    </lineage>
</organism>
<dbReference type="PANTHER" id="PTHR48475:SF1">
    <property type="entry name" value="RNASE H TYPE-1 DOMAIN-CONTAINING PROTEIN"/>
    <property type="match status" value="1"/>
</dbReference>
<dbReference type="PANTHER" id="PTHR48475">
    <property type="entry name" value="RIBONUCLEASE H"/>
    <property type="match status" value="1"/>
</dbReference>
<dbReference type="SUPFAM" id="SSF53098">
    <property type="entry name" value="Ribonuclease H-like"/>
    <property type="match status" value="1"/>
</dbReference>